<dbReference type="Pfam" id="PF00300">
    <property type="entry name" value="His_Phos_1"/>
    <property type="match status" value="2"/>
</dbReference>
<evidence type="ECO:0000313" key="2">
    <source>
        <dbReference type="EMBL" id="CCH78171.1"/>
    </source>
</evidence>
<name>A0A077LWX9_9MICO</name>
<dbReference type="InterPro" id="IPR013078">
    <property type="entry name" value="His_Pase_superF_clade-1"/>
</dbReference>
<organism evidence="2 3">
    <name type="scientific">Nostocoides japonicum T1-X7</name>
    <dbReference type="NCBI Taxonomy" id="1194083"/>
    <lineage>
        <taxon>Bacteria</taxon>
        <taxon>Bacillati</taxon>
        <taxon>Actinomycetota</taxon>
        <taxon>Actinomycetes</taxon>
        <taxon>Micrococcales</taxon>
        <taxon>Intrasporangiaceae</taxon>
        <taxon>Nostocoides</taxon>
    </lineage>
</organism>
<dbReference type="PANTHER" id="PTHR20935">
    <property type="entry name" value="PHOSPHOGLYCERATE MUTASE-RELATED"/>
    <property type="match status" value="1"/>
</dbReference>
<dbReference type="SMART" id="SM00855">
    <property type="entry name" value="PGAM"/>
    <property type="match status" value="1"/>
</dbReference>
<dbReference type="AlphaFoldDB" id="A0A077LWX9"/>
<dbReference type="EMBL" id="CAJB01000180">
    <property type="protein sequence ID" value="CCH78171.1"/>
    <property type="molecule type" value="Genomic_DNA"/>
</dbReference>
<dbReference type="InterPro" id="IPR029033">
    <property type="entry name" value="His_PPase_superfam"/>
</dbReference>
<evidence type="ECO:0000313" key="3">
    <source>
        <dbReference type="Proteomes" id="UP000035721"/>
    </source>
</evidence>
<dbReference type="PANTHER" id="PTHR20935:SF0">
    <property type="entry name" value="SERINE_THREONINE-PROTEIN PHOSPHATASE PGAM5, MITOCHONDRIAL"/>
    <property type="match status" value="1"/>
</dbReference>
<evidence type="ECO:0000256" key="1">
    <source>
        <dbReference type="ARBA" id="ARBA00022801"/>
    </source>
</evidence>
<dbReference type="Gene3D" id="3.40.50.1240">
    <property type="entry name" value="Phosphoglycerate mutase-like"/>
    <property type="match status" value="1"/>
</dbReference>
<gene>
    <name evidence="2" type="ORF">BN12_2600002</name>
</gene>
<proteinExistence type="predicted"/>
<dbReference type="STRING" id="1194083.BN12_2600002"/>
<dbReference type="GO" id="GO:0016787">
    <property type="term" value="F:hydrolase activity"/>
    <property type="evidence" value="ECO:0007669"/>
    <property type="project" value="UniProtKB-KW"/>
</dbReference>
<dbReference type="InterPro" id="IPR051021">
    <property type="entry name" value="Mito_Ser/Thr_phosphatase"/>
</dbReference>
<dbReference type="CDD" id="cd07067">
    <property type="entry name" value="HP_PGM_like"/>
    <property type="match status" value="1"/>
</dbReference>
<dbReference type="OrthoDB" id="280692at2"/>
<protein>
    <submittedName>
        <fullName evidence="2">Putative phosphoglycerate mutase related protein</fullName>
    </submittedName>
</protein>
<dbReference type="SUPFAM" id="SSF53254">
    <property type="entry name" value="Phosphoglycerate mutase-like"/>
    <property type="match status" value="1"/>
</dbReference>
<dbReference type="RefSeq" id="WP_048555133.1">
    <property type="nucleotide sequence ID" value="NZ_HF570958.1"/>
</dbReference>
<keyword evidence="3" id="KW-1185">Reference proteome</keyword>
<keyword evidence="1" id="KW-0378">Hydrolase</keyword>
<accession>A0A077LWX9</accession>
<reference evidence="2 3" key="1">
    <citation type="journal article" date="2013" name="ISME J.">
        <title>A metabolic model for members of the genus Tetrasphaera involved in enhanced biological phosphorus removal.</title>
        <authorList>
            <person name="Kristiansen R."/>
            <person name="Nguyen H.T.T."/>
            <person name="Saunders A.M."/>
            <person name="Nielsen J.L."/>
            <person name="Wimmer R."/>
            <person name="Le V.Q."/>
            <person name="McIlroy S.J."/>
            <person name="Petrovski S."/>
            <person name="Seviour R.J."/>
            <person name="Calteau A."/>
            <person name="Nielsen K.L."/>
            <person name="Nielsen P.H."/>
        </authorList>
    </citation>
    <scope>NUCLEOTIDE SEQUENCE [LARGE SCALE GENOMIC DNA]</scope>
    <source>
        <strain evidence="2 3">T1-X7</strain>
    </source>
</reference>
<comment type="caution">
    <text evidence="2">The sequence shown here is derived from an EMBL/GenBank/DDBJ whole genome shotgun (WGS) entry which is preliminary data.</text>
</comment>
<sequence length="231" mass="25210">MTSRVLLVRHGQASWGKKDYDQLSPLGERQSAILGTALAARHVEPTVVVAGGLARQQETARRLVGAAGWGSEIEVDERWNEYDHTAIITAHKPAYRSMTIMKADLVRTFRPYRAFMKMFEQALVRWAQGGHDGDYEETFSAFTARVTAALDDLLTRLGNDGTAIVCTSAGPVCWALASTLGADALAWGHLQIPIVNSSVSSITSSRYGPLVTGYNDHSHLEVVDPQLATTR</sequence>
<dbReference type="Proteomes" id="UP000035721">
    <property type="component" value="Unassembled WGS sequence"/>
</dbReference>